<proteinExistence type="predicted"/>
<accession>A0A2T2ZUP7</accession>
<feature type="region of interest" description="Disordered" evidence="1">
    <location>
        <begin position="35"/>
        <end position="70"/>
    </location>
</feature>
<sequence length="409" mass="45153">MDSPLLRPSAHSLQRPAVFVKVEFGVSWSAQHAPRTHGLEYKSRALRERNPAFPRTVPAPTTNYLDSQPPCLHFEPHSSLTYGRDFQLPEPRPNPAYLLPAPVLSDRYGRQPIEPIPEPPPLGTSPPRNDRHSRAHSAGSTADRHERGSSAPPPLSENNWDVFPGQTSAHASAARPVPRSATLHDRVNSDVWKDLPEVPSRFRLGEDDLPWESTWQFPLGFEPYLEPDPYLQRKATSTPSAEAASQRAADPARTPERSTSFQSFIESPPQNDDSVKRHDLEALGHAMMTVDNGFENQWWNQGERRPLGAVEPPPTTRQQVEEQMALGWVGALLPDAGLGDDSRRFTYPSPEAAATLVSPEDGASSIGPSYSNAVVSPMSTFSVPATQLSRSLSTRSDELWFGRAAARYA</sequence>
<name>A0A2T2ZUP7_9PEZI</name>
<protein>
    <submittedName>
        <fullName evidence="2">Uncharacterized protein</fullName>
    </submittedName>
</protein>
<feature type="region of interest" description="Disordered" evidence="1">
    <location>
        <begin position="234"/>
        <end position="275"/>
    </location>
</feature>
<gene>
    <name evidence="2" type="ORF">BD289DRAFT_456732</name>
</gene>
<feature type="compositionally biased region" description="Pro residues" evidence="1">
    <location>
        <begin position="114"/>
        <end position="124"/>
    </location>
</feature>
<keyword evidence="3" id="KW-1185">Reference proteome</keyword>
<evidence type="ECO:0000313" key="2">
    <source>
        <dbReference type="EMBL" id="PSR77226.1"/>
    </source>
</evidence>
<dbReference type="AlphaFoldDB" id="A0A2T2ZUP7"/>
<dbReference type="InParanoid" id="A0A2T2ZUP7"/>
<feature type="compositionally biased region" description="Basic and acidic residues" evidence="1">
    <location>
        <begin position="37"/>
        <end position="50"/>
    </location>
</feature>
<feature type="region of interest" description="Disordered" evidence="1">
    <location>
        <begin position="108"/>
        <end position="182"/>
    </location>
</feature>
<evidence type="ECO:0000256" key="1">
    <source>
        <dbReference type="SAM" id="MobiDB-lite"/>
    </source>
</evidence>
<reference evidence="2 3" key="1">
    <citation type="journal article" date="2018" name="Mycol. Prog.">
        <title>Coniella lustricola, a new species from submerged detritus.</title>
        <authorList>
            <person name="Raudabaugh D.B."/>
            <person name="Iturriaga T."/>
            <person name="Carver A."/>
            <person name="Mondo S."/>
            <person name="Pangilinan J."/>
            <person name="Lipzen A."/>
            <person name="He G."/>
            <person name="Amirebrahimi M."/>
            <person name="Grigoriev I.V."/>
            <person name="Miller A.N."/>
        </authorList>
    </citation>
    <scope>NUCLEOTIDE SEQUENCE [LARGE SCALE GENOMIC DNA]</scope>
    <source>
        <strain evidence="2 3">B22-T-1</strain>
    </source>
</reference>
<evidence type="ECO:0000313" key="3">
    <source>
        <dbReference type="Proteomes" id="UP000241462"/>
    </source>
</evidence>
<feature type="compositionally biased region" description="Polar residues" evidence="1">
    <location>
        <begin position="257"/>
        <end position="272"/>
    </location>
</feature>
<dbReference type="OrthoDB" id="5207413at2759"/>
<dbReference type="Proteomes" id="UP000241462">
    <property type="component" value="Unassembled WGS sequence"/>
</dbReference>
<organism evidence="2 3">
    <name type="scientific">Coniella lustricola</name>
    <dbReference type="NCBI Taxonomy" id="2025994"/>
    <lineage>
        <taxon>Eukaryota</taxon>
        <taxon>Fungi</taxon>
        <taxon>Dikarya</taxon>
        <taxon>Ascomycota</taxon>
        <taxon>Pezizomycotina</taxon>
        <taxon>Sordariomycetes</taxon>
        <taxon>Sordariomycetidae</taxon>
        <taxon>Diaporthales</taxon>
        <taxon>Schizoparmaceae</taxon>
        <taxon>Coniella</taxon>
    </lineage>
</organism>
<dbReference type="EMBL" id="KZ678666">
    <property type="protein sequence ID" value="PSR77226.1"/>
    <property type="molecule type" value="Genomic_DNA"/>
</dbReference>